<keyword evidence="1" id="KW-0732">Signal</keyword>
<name>A0A401LYC6_9BACE</name>
<dbReference type="Gene3D" id="2.115.10.20">
    <property type="entry name" value="Glycosyl hydrolase domain, family 43"/>
    <property type="match status" value="1"/>
</dbReference>
<dbReference type="AlphaFoldDB" id="A0A401LYC6"/>
<keyword evidence="3" id="KW-1185">Reference proteome</keyword>
<accession>A0A401LYC6</accession>
<evidence type="ECO:0000313" key="3">
    <source>
        <dbReference type="Proteomes" id="UP000288079"/>
    </source>
</evidence>
<feature type="chain" id="PRO_5019179904" evidence="1">
    <location>
        <begin position="25"/>
        <end position="98"/>
    </location>
</feature>
<comment type="caution">
    <text evidence="2">The sequence shown here is derived from an EMBL/GenBank/DDBJ whole genome shotgun (WGS) entry which is preliminary data.</text>
</comment>
<organism evidence="2 3">
    <name type="scientific">Bacteroides faecalis</name>
    <dbReference type="NCBI Taxonomy" id="2447885"/>
    <lineage>
        <taxon>Bacteria</taxon>
        <taxon>Pseudomonadati</taxon>
        <taxon>Bacteroidota</taxon>
        <taxon>Bacteroidia</taxon>
        <taxon>Bacteroidales</taxon>
        <taxon>Bacteroidaceae</taxon>
        <taxon>Bacteroides</taxon>
    </lineage>
</organism>
<feature type="signal peptide" evidence="1">
    <location>
        <begin position="1"/>
        <end position="24"/>
    </location>
</feature>
<evidence type="ECO:0000256" key="1">
    <source>
        <dbReference type="SAM" id="SignalP"/>
    </source>
</evidence>
<protein>
    <submittedName>
        <fullName evidence="2">Uncharacterized protein</fullName>
    </submittedName>
</protein>
<dbReference type="Proteomes" id="UP000288079">
    <property type="component" value="Unassembled WGS sequence"/>
</dbReference>
<dbReference type="InterPro" id="IPR023296">
    <property type="entry name" value="Glyco_hydro_beta-prop_sf"/>
</dbReference>
<evidence type="ECO:0000313" key="2">
    <source>
        <dbReference type="EMBL" id="GCB36487.1"/>
    </source>
</evidence>
<reference evidence="2 3" key="1">
    <citation type="submission" date="2018-10" db="EMBL/GenBank/DDBJ databases">
        <title>Draft Genome Sequence of Bacteroides sp. KCTC 15687.</title>
        <authorList>
            <person name="Yu S.Y."/>
            <person name="Kim J.S."/>
            <person name="Oh B.S."/>
            <person name="Park S.H."/>
            <person name="Kang S.W."/>
            <person name="Park J.E."/>
            <person name="Choi S.H."/>
            <person name="Han K.I."/>
            <person name="Lee K.C."/>
            <person name="Eom M.K."/>
            <person name="Suh M.K."/>
            <person name="Lee D.H."/>
            <person name="Yoon H."/>
            <person name="Kim B."/>
            <person name="Yang S.J."/>
            <person name="Lee J.S."/>
            <person name="Lee J.H."/>
        </authorList>
    </citation>
    <scope>NUCLEOTIDE SEQUENCE [LARGE SCALE GENOMIC DNA]</scope>
    <source>
        <strain evidence="2 3">KCTC 15687</strain>
    </source>
</reference>
<sequence length="98" mass="11090">MKLRLLIYLATGLFLCGFSTLPSLDVSCEKQFEKWVIGPFVRPEKGNPVISPQPTAFDCPMQKQEIKWEESDTFNPAATVKDERSLYSIGQKTTPHRG</sequence>
<proteinExistence type="predicted"/>
<gene>
    <name evidence="2" type="ORF">KGMB02408_34320</name>
</gene>
<dbReference type="EMBL" id="BHWB01000012">
    <property type="protein sequence ID" value="GCB36487.1"/>
    <property type="molecule type" value="Genomic_DNA"/>
</dbReference>